<protein>
    <submittedName>
        <fullName evidence="2">Uncharacterized protein</fullName>
    </submittedName>
</protein>
<sequence length="169" mass="19400">MVRPHRYKKGDASLPRKSNVDFFRFHTMVDSARRYMRTNARRGEVDLLRARIPLQSVQYPLPCLHSSSQELVFLTCPPCTDVVLRSWLSWRWCVPRWSLPLSANISRKQFSLRGSYSSATSCLLICDHSDTNPRCQFFMSIHAPRKETLTSSGTSHESLSYIHGQSPPA</sequence>
<feature type="region of interest" description="Disordered" evidence="1">
    <location>
        <begin position="149"/>
        <end position="169"/>
    </location>
</feature>
<proteinExistence type="predicted"/>
<accession>A0A0C9ZEL3</accession>
<evidence type="ECO:0000313" key="2">
    <source>
        <dbReference type="EMBL" id="KIK24354.1"/>
    </source>
</evidence>
<keyword evidence="3" id="KW-1185">Reference proteome</keyword>
<organism evidence="2 3">
    <name type="scientific">Pisolithus microcarpus 441</name>
    <dbReference type="NCBI Taxonomy" id="765257"/>
    <lineage>
        <taxon>Eukaryota</taxon>
        <taxon>Fungi</taxon>
        <taxon>Dikarya</taxon>
        <taxon>Basidiomycota</taxon>
        <taxon>Agaricomycotina</taxon>
        <taxon>Agaricomycetes</taxon>
        <taxon>Agaricomycetidae</taxon>
        <taxon>Boletales</taxon>
        <taxon>Sclerodermatineae</taxon>
        <taxon>Pisolithaceae</taxon>
        <taxon>Pisolithus</taxon>
    </lineage>
</organism>
<dbReference type="Proteomes" id="UP000054018">
    <property type="component" value="Unassembled WGS sequence"/>
</dbReference>
<name>A0A0C9ZEL3_9AGAM</name>
<reference evidence="3" key="2">
    <citation type="submission" date="2015-01" db="EMBL/GenBank/DDBJ databases">
        <title>Evolutionary Origins and Diversification of the Mycorrhizal Mutualists.</title>
        <authorList>
            <consortium name="DOE Joint Genome Institute"/>
            <consortium name="Mycorrhizal Genomics Consortium"/>
            <person name="Kohler A."/>
            <person name="Kuo A."/>
            <person name="Nagy L.G."/>
            <person name="Floudas D."/>
            <person name="Copeland A."/>
            <person name="Barry K.W."/>
            <person name="Cichocki N."/>
            <person name="Veneault-Fourrey C."/>
            <person name="LaButti K."/>
            <person name="Lindquist E.A."/>
            <person name="Lipzen A."/>
            <person name="Lundell T."/>
            <person name="Morin E."/>
            <person name="Murat C."/>
            <person name="Riley R."/>
            <person name="Ohm R."/>
            <person name="Sun H."/>
            <person name="Tunlid A."/>
            <person name="Henrissat B."/>
            <person name="Grigoriev I.V."/>
            <person name="Hibbett D.S."/>
            <person name="Martin F."/>
        </authorList>
    </citation>
    <scope>NUCLEOTIDE SEQUENCE [LARGE SCALE GENOMIC DNA]</scope>
    <source>
        <strain evidence="3">441</strain>
    </source>
</reference>
<dbReference type="EMBL" id="KN833717">
    <property type="protein sequence ID" value="KIK24354.1"/>
    <property type="molecule type" value="Genomic_DNA"/>
</dbReference>
<gene>
    <name evidence="2" type="ORF">PISMIDRAFT_412820</name>
</gene>
<reference evidence="2 3" key="1">
    <citation type="submission" date="2014-04" db="EMBL/GenBank/DDBJ databases">
        <authorList>
            <consortium name="DOE Joint Genome Institute"/>
            <person name="Kuo A."/>
            <person name="Kohler A."/>
            <person name="Costa M.D."/>
            <person name="Nagy L.G."/>
            <person name="Floudas D."/>
            <person name="Copeland A."/>
            <person name="Barry K.W."/>
            <person name="Cichocki N."/>
            <person name="Veneault-Fourrey C."/>
            <person name="LaButti K."/>
            <person name="Lindquist E.A."/>
            <person name="Lipzen A."/>
            <person name="Lundell T."/>
            <person name="Morin E."/>
            <person name="Murat C."/>
            <person name="Sun H."/>
            <person name="Tunlid A."/>
            <person name="Henrissat B."/>
            <person name="Grigoriev I.V."/>
            <person name="Hibbett D.S."/>
            <person name="Martin F."/>
            <person name="Nordberg H.P."/>
            <person name="Cantor M.N."/>
            <person name="Hua S.X."/>
        </authorList>
    </citation>
    <scope>NUCLEOTIDE SEQUENCE [LARGE SCALE GENOMIC DNA]</scope>
    <source>
        <strain evidence="2 3">441</strain>
    </source>
</reference>
<evidence type="ECO:0000256" key="1">
    <source>
        <dbReference type="SAM" id="MobiDB-lite"/>
    </source>
</evidence>
<dbReference type="AlphaFoldDB" id="A0A0C9ZEL3"/>
<evidence type="ECO:0000313" key="3">
    <source>
        <dbReference type="Proteomes" id="UP000054018"/>
    </source>
</evidence>
<feature type="compositionally biased region" description="Polar residues" evidence="1">
    <location>
        <begin position="149"/>
        <end position="158"/>
    </location>
</feature>
<dbReference type="HOGENOM" id="CLU_1579156_0_0_1"/>